<gene>
    <name evidence="1" type="ORF">GCM10009639_54960</name>
</gene>
<name>A0ABP4J1Z5_9ACTN</name>
<dbReference type="Proteomes" id="UP001499863">
    <property type="component" value="Unassembled WGS sequence"/>
</dbReference>
<organism evidence="1 2">
    <name type="scientific">Kitasatospora putterlickiae</name>
    <dbReference type="NCBI Taxonomy" id="221725"/>
    <lineage>
        <taxon>Bacteria</taxon>
        <taxon>Bacillati</taxon>
        <taxon>Actinomycetota</taxon>
        <taxon>Actinomycetes</taxon>
        <taxon>Kitasatosporales</taxon>
        <taxon>Streptomycetaceae</taxon>
        <taxon>Kitasatospora</taxon>
    </lineage>
</organism>
<reference evidence="2" key="1">
    <citation type="journal article" date="2019" name="Int. J. Syst. Evol. Microbiol.">
        <title>The Global Catalogue of Microorganisms (GCM) 10K type strain sequencing project: providing services to taxonomists for standard genome sequencing and annotation.</title>
        <authorList>
            <consortium name="The Broad Institute Genomics Platform"/>
            <consortium name="The Broad Institute Genome Sequencing Center for Infectious Disease"/>
            <person name="Wu L."/>
            <person name="Ma J."/>
        </authorList>
    </citation>
    <scope>NUCLEOTIDE SEQUENCE [LARGE SCALE GENOMIC DNA]</scope>
    <source>
        <strain evidence="2">JCM 12393</strain>
    </source>
</reference>
<protein>
    <submittedName>
        <fullName evidence="1">Uncharacterized protein</fullName>
    </submittedName>
</protein>
<dbReference type="EMBL" id="BAAAKJ010000314">
    <property type="protein sequence ID" value="GAA1406773.1"/>
    <property type="molecule type" value="Genomic_DNA"/>
</dbReference>
<sequence length="137" mass="15132">MFDHLEIRVVPPGPRSAAQVRFRINGEDVIAEAVREGGRGPYTADVLPAGRPSPLRATGEARRLNLGEPECTGGCCGYLTVVVRRFGKVVRWSDWEMPRESPLAPGPRPLPQLHFDASQYDAELARAEADRSWQAQP</sequence>
<keyword evidence="2" id="KW-1185">Reference proteome</keyword>
<evidence type="ECO:0000313" key="1">
    <source>
        <dbReference type="EMBL" id="GAA1406773.1"/>
    </source>
</evidence>
<accession>A0ABP4J1Z5</accession>
<evidence type="ECO:0000313" key="2">
    <source>
        <dbReference type="Proteomes" id="UP001499863"/>
    </source>
</evidence>
<proteinExistence type="predicted"/>
<comment type="caution">
    <text evidence="1">The sequence shown here is derived from an EMBL/GenBank/DDBJ whole genome shotgun (WGS) entry which is preliminary data.</text>
</comment>